<sequence>DQTRSAPPHPARLALRGRARERRLHAGHRRSVAQRLRATALEGPPAQEGPLPGALERRDQRSAPAHRGRPVHGRRPRRPPGRPGPLHRPAPLLQPGQVLQVQGVQGPDRPGVHEGLQGVQEALPVREDLRRLERGEPHLAARLLQAGHRPRPEARRPVLPGAAQELQALQDRRRRPPGLRQHARLRPLDAQDDRQQGPPVGPAQLRRRQPQPLQGRHHAPQDGPGRGLDDGDGRHHEVRQPVAQDVGEDRGPRDQLHVHAGPPLRLQAPRLPLEDRPPVPVRLRPLAGRRPVRRVAPGARRHAAQGVRRLQEAGPQVQEV</sequence>
<feature type="compositionally biased region" description="Basic and acidic residues" evidence="1">
    <location>
        <begin position="186"/>
        <end position="195"/>
    </location>
</feature>
<feature type="region of interest" description="Disordered" evidence="1">
    <location>
        <begin position="1"/>
        <end position="121"/>
    </location>
</feature>
<dbReference type="EMBL" id="CADCVS010000091">
    <property type="protein sequence ID" value="CAA9477303.1"/>
    <property type="molecule type" value="Genomic_DNA"/>
</dbReference>
<feature type="compositionally biased region" description="Basic residues" evidence="1">
    <location>
        <begin position="15"/>
        <end position="32"/>
    </location>
</feature>
<gene>
    <name evidence="2" type="ORF">AVDCRST_MAG30-555</name>
</gene>
<feature type="compositionally biased region" description="Low complexity" evidence="1">
    <location>
        <begin position="89"/>
        <end position="107"/>
    </location>
</feature>
<organism evidence="2">
    <name type="scientific">uncultured Solirubrobacteraceae bacterium</name>
    <dbReference type="NCBI Taxonomy" id="1162706"/>
    <lineage>
        <taxon>Bacteria</taxon>
        <taxon>Bacillati</taxon>
        <taxon>Actinomycetota</taxon>
        <taxon>Thermoleophilia</taxon>
        <taxon>Solirubrobacterales</taxon>
        <taxon>Solirubrobacteraceae</taxon>
        <taxon>environmental samples</taxon>
    </lineage>
</organism>
<protein>
    <submittedName>
        <fullName evidence="2">Uncharacterized protein</fullName>
    </submittedName>
</protein>
<feature type="compositionally biased region" description="Basic and acidic residues" evidence="1">
    <location>
        <begin position="227"/>
        <end position="239"/>
    </location>
</feature>
<feature type="region of interest" description="Disordered" evidence="1">
    <location>
        <begin position="143"/>
        <end position="320"/>
    </location>
</feature>
<proteinExistence type="predicted"/>
<feature type="compositionally biased region" description="Low complexity" evidence="1">
    <location>
        <begin position="262"/>
        <end position="271"/>
    </location>
</feature>
<feature type="compositionally biased region" description="Basic residues" evidence="1">
    <location>
        <begin position="172"/>
        <end position="185"/>
    </location>
</feature>
<feature type="compositionally biased region" description="Basic residues" evidence="1">
    <location>
        <begin position="64"/>
        <end position="80"/>
    </location>
</feature>
<evidence type="ECO:0000313" key="2">
    <source>
        <dbReference type="EMBL" id="CAA9477303.1"/>
    </source>
</evidence>
<feature type="compositionally biased region" description="Low complexity" evidence="1">
    <location>
        <begin position="1"/>
        <end position="14"/>
    </location>
</feature>
<dbReference type="AlphaFoldDB" id="A0A6J4RWU2"/>
<feature type="compositionally biased region" description="Low complexity" evidence="1">
    <location>
        <begin position="281"/>
        <end position="298"/>
    </location>
</feature>
<feature type="non-terminal residue" evidence="2">
    <location>
        <position position="1"/>
    </location>
</feature>
<name>A0A6J4RWU2_9ACTN</name>
<reference evidence="2" key="1">
    <citation type="submission" date="2020-02" db="EMBL/GenBank/DDBJ databases">
        <authorList>
            <person name="Meier V. D."/>
        </authorList>
    </citation>
    <scope>NUCLEOTIDE SEQUENCE</scope>
    <source>
        <strain evidence="2">AVDCRST_MAG30</strain>
    </source>
</reference>
<feature type="compositionally biased region" description="Basic and acidic residues" evidence="1">
    <location>
        <begin position="247"/>
        <end position="257"/>
    </location>
</feature>
<accession>A0A6J4RWU2</accession>
<evidence type="ECO:0000256" key="1">
    <source>
        <dbReference type="SAM" id="MobiDB-lite"/>
    </source>
</evidence>
<feature type="non-terminal residue" evidence="2">
    <location>
        <position position="320"/>
    </location>
</feature>